<feature type="compositionally biased region" description="Basic and acidic residues" evidence="1">
    <location>
        <begin position="295"/>
        <end position="304"/>
    </location>
</feature>
<feature type="compositionally biased region" description="Low complexity" evidence="1">
    <location>
        <begin position="249"/>
        <end position="263"/>
    </location>
</feature>
<feature type="compositionally biased region" description="Acidic residues" evidence="1">
    <location>
        <begin position="153"/>
        <end position="163"/>
    </location>
</feature>
<evidence type="ECO:0000256" key="1">
    <source>
        <dbReference type="SAM" id="MobiDB-lite"/>
    </source>
</evidence>
<feature type="compositionally biased region" description="Basic and acidic residues" evidence="1">
    <location>
        <begin position="225"/>
        <end position="239"/>
    </location>
</feature>
<feature type="compositionally biased region" description="Low complexity" evidence="1">
    <location>
        <begin position="179"/>
        <end position="189"/>
    </location>
</feature>
<sequence>MDASKSRRLDDLSISRIFQEIERVHPLINNIYQVSASKDKSSLETHFLHAGISVASLHQFHNYKAFPREAMEVLVTLAHLASTVGSSLPGIAALTSYLPNANLIEQWKRKYDIQVLPSGFHLPSGWLLLITSTSGKDVHQDDDFPLLSRPPGDENDELEDDQESSSANQPSTSTKKSISARTTRSASRAFPNQPVTVNAELRKRKAERLPTLPSHHQTVAASRPIKKEKMVAESKHKPADSTVRVRSGPKPVDPVSSVSTKSVTVKRRRSDQVSLSLPNTDESSDDLGQPKKAKTSRDAPTKAEIEDDDDDDKAEPYPAHPVSIDNVDLEVLVEAGKRGVGPLVKIL</sequence>
<name>A0AAW0AYQ8_9AGAR</name>
<gene>
    <name evidence="2" type="ORF">VNI00_018202</name>
</gene>
<keyword evidence="3" id="KW-1185">Reference proteome</keyword>
<feature type="compositionally biased region" description="Polar residues" evidence="1">
    <location>
        <begin position="272"/>
        <end position="281"/>
    </location>
</feature>
<accession>A0AAW0AYQ8</accession>
<feature type="region of interest" description="Disordered" evidence="1">
    <location>
        <begin position="140"/>
        <end position="322"/>
    </location>
</feature>
<feature type="compositionally biased region" description="Polar residues" evidence="1">
    <location>
        <begin position="164"/>
        <end position="177"/>
    </location>
</feature>
<proteinExistence type="predicted"/>
<dbReference type="Proteomes" id="UP001383192">
    <property type="component" value="Unassembled WGS sequence"/>
</dbReference>
<reference evidence="2 3" key="1">
    <citation type="submission" date="2024-01" db="EMBL/GenBank/DDBJ databases">
        <title>A draft genome for a cacao thread blight-causing isolate of Paramarasmius palmivorus.</title>
        <authorList>
            <person name="Baruah I.K."/>
            <person name="Bukari Y."/>
            <person name="Amoako-Attah I."/>
            <person name="Meinhardt L.W."/>
            <person name="Bailey B.A."/>
            <person name="Cohen S.P."/>
        </authorList>
    </citation>
    <scope>NUCLEOTIDE SEQUENCE [LARGE SCALE GENOMIC DNA]</scope>
    <source>
        <strain evidence="2 3">GH-12</strain>
    </source>
</reference>
<comment type="caution">
    <text evidence="2">The sequence shown here is derived from an EMBL/GenBank/DDBJ whole genome shotgun (WGS) entry which is preliminary data.</text>
</comment>
<dbReference type="EMBL" id="JAYKXP010000217">
    <property type="protein sequence ID" value="KAK7018811.1"/>
    <property type="molecule type" value="Genomic_DNA"/>
</dbReference>
<protein>
    <submittedName>
        <fullName evidence="2">Uncharacterized protein</fullName>
    </submittedName>
</protein>
<dbReference type="AlphaFoldDB" id="A0AAW0AYQ8"/>
<evidence type="ECO:0000313" key="2">
    <source>
        <dbReference type="EMBL" id="KAK7018811.1"/>
    </source>
</evidence>
<evidence type="ECO:0000313" key="3">
    <source>
        <dbReference type="Proteomes" id="UP001383192"/>
    </source>
</evidence>
<organism evidence="2 3">
    <name type="scientific">Paramarasmius palmivorus</name>
    <dbReference type="NCBI Taxonomy" id="297713"/>
    <lineage>
        <taxon>Eukaryota</taxon>
        <taxon>Fungi</taxon>
        <taxon>Dikarya</taxon>
        <taxon>Basidiomycota</taxon>
        <taxon>Agaricomycotina</taxon>
        <taxon>Agaricomycetes</taxon>
        <taxon>Agaricomycetidae</taxon>
        <taxon>Agaricales</taxon>
        <taxon>Marasmiineae</taxon>
        <taxon>Marasmiaceae</taxon>
        <taxon>Paramarasmius</taxon>
    </lineage>
</organism>